<keyword evidence="1 2" id="KW-0238">DNA-binding</keyword>
<keyword evidence="3" id="KW-0175">Coiled coil</keyword>
<comment type="subcellular location">
    <subcellularLocation>
        <location evidence="2">Cytoplasm</location>
        <location evidence="2">Nucleoid</location>
    </subcellularLocation>
</comment>
<dbReference type="InterPro" id="IPR036894">
    <property type="entry name" value="YbaB-like_sf"/>
</dbReference>
<feature type="coiled-coil region" evidence="3">
    <location>
        <begin position="12"/>
        <end position="42"/>
    </location>
</feature>
<dbReference type="Pfam" id="PF02575">
    <property type="entry name" value="YbaB_DNA_bd"/>
    <property type="match status" value="1"/>
</dbReference>
<dbReference type="PANTHER" id="PTHR33449:SF1">
    <property type="entry name" value="NUCLEOID-ASSOCIATED PROTEIN YBAB"/>
    <property type="match status" value="1"/>
</dbReference>
<dbReference type="Proteomes" id="UP001065613">
    <property type="component" value="Chromosome"/>
</dbReference>
<dbReference type="AlphaFoldDB" id="A0A977PU74"/>
<protein>
    <recommendedName>
        <fullName evidence="2">Nucleoid-associated protein KA717_24080</fullName>
    </recommendedName>
</protein>
<dbReference type="SUPFAM" id="SSF82607">
    <property type="entry name" value="YbaB-like"/>
    <property type="match status" value="1"/>
</dbReference>
<comment type="function">
    <text evidence="2">Binds to DNA and alters its conformation. May be involved in regulation of gene expression, nucleoid organization and DNA protection.</text>
</comment>
<evidence type="ECO:0000256" key="2">
    <source>
        <dbReference type="HAMAP-Rule" id="MF_00274"/>
    </source>
</evidence>
<evidence type="ECO:0000256" key="1">
    <source>
        <dbReference type="ARBA" id="ARBA00023125"/>
    </source>
</evidence>
<organism evidence="4">
    <name type="scientific">Woronichinia naegeliana WA131</name>
    <dbReference type="NCBI Taxonomy" id="2824559"/>
    <lineage>
        <taxon>Bacteria</taxon>
        <taxon>Bacillati</taxon>
        <taxon>Cyanobacteriota</taxon>
        <taxon>Cyanophyceae</taxon>
        <taxon>Synechococcales</taxon>
        <taxon>Coelosphaeriaceae</taxon>
        <taxon>Woronichinia</taxon>
    </lineage>
</organism>
<reference evidence="4" key="1">
    <citation type="submission" date="2021-04" db="EMBL/GenBank/DDBJ databases">
        <title>Genome sequence of Woronichinia naegeliana from Washington state freshwater lake bloom.</title>
        <authorList>
            <person name="Dreher T.W."/>
        </authorList>
    </citation>
    <scope>NUCLEOTIDE SEQUENCE</scope>
    <source>
        <strain evidence="4">WA131</strain>
    </source>
</reference>
<dbReference type="EMBL" id="CP073041">
    <property type="protein sequence ID" value="UXE59022.1"/>
    <property type="molecule type" value="Genomic_DNA"/>
</dbReference>
<dbReference type="GO" id="GO:0005829">
    <property type="term" value="C:cytosol"/>
    <property type="evidence" value="ECO:0007669"/>
    <property type="project" value="TreeGrafter"/>
</dbReference>
<dbReference type="HAMAP" id="MF_00274">
    <property type="entry name" value="DNA_YbaB_EbfC"/>
    <property type="match status" value="1"/>
</dbReference>
<dbReference type="InterPro" id="IPR004401">
    <property type="entry name" value="YbaB/EbfC"/>
</dbReference>
<comment type="subunit">
    <text evidence="2">Homodimer.</text>
</comment>
<proteinExistence type="inferred from homology"/>
<dbReference type="GO" id="GO:0043590">
    <property type="term" value="C:bacterial nucleoid"/>
    <property type="evidence" value="ECO:0007669"/>
    <property type="project" value="UniProtKB-UniRule"/>
</dbReference>
<accession>A0A977PU74</accession>
<sequence length="112" mass="11902">MTQGKGFGFGKIKELQEAFQKAQQVQEGAKRLQEELEEMSVAGSSEDGLVTVTMSGNQEPLGIVIDPAAMAKGVETLSASITEAMKAAYAQSTETMRSKMENLTSGLNLPGM</sequence>
<dbReference type="Gene3D" id="3.30.1310.10">
    <property type="entry name" value="Nucleoid-associated protein YbaB-like domain"/>
    <property type="match status" value="1"/>
</dbReference>
<gene>
    <name evidence="4" type="ORF">KA717_24080</name>
</gene>
<evidence type="ECO:0000313" key="4">
    <source>
        <dbReference type="EMBL" id="UXE59022.1"/>
    </source>
</evidence>
<dbReference type="GO" id="GO:0003677">
    <property type="term" value="F:DNA binding"/>
    <property type="evidence" value="ECO:0007669"/>
    <property type="project" value="UniProtKB-UniRule"/>
</dbReference>
<dbReference type="PANTHER" id="PTHR33449">
    <property type="entry name" value="NUCLEOID-ASSOCIATED PROTEIN YBAB"/>
    <property type="match status" value="1"/>
</dbReference>
<dbReference type="PIRSF" id="PIRSF004555">
    <property type="entry name" value="UCP004555"/>
    <property type="match status" value="1"/>
</dbReference>
<dbReference type="KEGG" id="wna:KA717_24080"/>
<dbReference type="NCBIfam" id="TIGR00103">
    <property type="entry name" value="DNA_YbaB_EbfC"/>
    <property type="match status" value="1"/>
</dbReference>
<evidence type="ECO:0000256" key="3">
    <source>
        <dbReference type="SAM" id="Coils"/>
    </source>
</evidence>
<name>A0A977PU74_9CYAN</name>
<comment type="similarity">
    <text evidence="2">Belongs to the YbaB/EbfC family.</text>
</comment>
<keyword evidence="2" id="KW-0963">Cytoplasm</keyword>